<dbReference type="InterPro" id="IPR008533">
    <property type="entry name" value="DUF815"/>
</dbReference>
<protein>
    <submittedName>
        <fullName evidence="1">Uncharacterized protein</fullName>
    </submittedName>
</protein>
<gene>
    <name evidence="1" type="ORF">Mterra_00169</name>
</gene>
<reference evidence="1 2" key="1">
    <citation type="submission" date="2018-08" db="EMBL/GenBank/DDBJ databases">
        <title>Meiothermus terrae DSM 26712 genome sequencing project.</title>
        <authorList>
            <person name="Da Costa M.S."/>
            <person name="Albuquerque L."/>
            <person name="Raposo P."/>
            <person name="Froufe H.J.C."/>
            <person name="Barroso C.S."/>
            <person name="Egas C."/>
        </authorList>
    </citation>
    <scope>NUCLEOTIDE SEQUENCE [LARGE SCALE GENOMIC DNA]</scope>
    <source>
        <strain evidence="1 2">DSM 26712</strain>
    </source>
</reference>
<dbReference type="PANTHER" id="PTHR42935:SF1">
    <property type="entry name" value="SLR0930 PROTEIN"/>
    <property type="match status" value="1"/>
</dbReference>
<dbReference type="CDD" id="cd00009">
    <property type="entry name" value="AAA"/>
    <property type="match status" value="1"/>
</dbReference>
<evidence type="ECO:0000313" key="1">
    <source>
        <dbReference type="EMBL" id="RIH90797.1"/>
    </source>
</evidence>
<name>A0A399F240_9DEIN</name>
<dbReference type="SUPFAM" id="SSF52540">
    <property type="entry name" value="P-loop containing nucleoside triphosphate hydrolases"/>
    <property type="match status" value="1"/>
</dbReference>
<comment type="caution">
    <text evidence="1">The sequence shown here is derived from an EMBL/GenBank/DDBJ whole genome shotgun (WGS) entry which is preliminary data.</text>
</comment>
<dbReference type="RefSeq" id="WP_119313443.1">
    <property type="nucleotide sequence ID" value="NZ_QXDL01000003.1"/>
</dbReference>
<dbReference type="Pfam" id="PF05673">
    <property type="entry name" value="DUF815"/>
    <property type="match status" value="1"/>
</dbReference>
<dbReference type="Proteomes" id="UP000265715">
    <property type="component" value="Unassembled WGS sequence"/>
</dbReference>
<keyword evidence="2" id="KW-1185">Reference proteome</keyword>
<sequence length="356" mass="39380">MSTLFPPLPEPPRRALLEADLPEGEPWGWRLAALLLEAEDLARKLLTQGLSPGLAQVIEDELLALRQRLHVLRTSDRLASFGLRPPLPAEVAALEVLEEGDAQSLLHLYRQHGYGAFARHSAYLFGGRLEAVPNPDPVSFAALVGFERQVAALRTNVERFLEGQPALSTLLYGARGCGKSTAVKALRTAYAARGLRLVEVLYPGLGQLPALLEVLRPLPHKFVLYLDDLAFSAEDPGFHQLKALLEGAVYQRPANVLVVATSNRRNLINESWADRPDPGSTDPAAWDTLQNKLALADRFGLVLTFPPFDQQGFLRTVSYLLERDLDDATRQAALRFAQEGRGFSGRTARQFADWHR</sequence>
<proteinExistence type="predicted"/>
<evidence type="ECO:0000313" key="2">
    <source>
        <dbReference type="Proteomes" id="UP000265715"/>
    </source>
</evidence>
<dbReference type="OrthoDB" id="9812140at2"/>
<dbReference type="Gene3D" id="3.40.50.300">
    <property type="entry name" value="P-loop containing nucleotide triphosphate hydrolases"/>
    <property type="match status" value="1"/>
</dbReference>
<dbReference type="AlphaFoldDB" id="A0A399F240"/>
<dbReference type="EMBL" id="QXDL01000003">
    <property type="protein sequence ID" value="RIH90797.1"/>
    <property type="molecule type" value="Genomic_DNA"/>
</dbReference>
<dbReference type="PANTHER" id="PTHR42935">
    <property type="entry name" value="SLR0930 PROTEIN"/>
    <property type="match status" value="1"/>
</dbReference>
<organism evidence="1 2">
    <name type="scientific">Calidithermus terrae</name>
    <dbReference type="NCBI Taxonomy" id="1408545"/>
    <lineage>
        <taxon>Bacteria</taxon>
        <taxon>Thermotogati</taxon>
        <taxon>Deinococcota</taxon>
        <taxon>Deinococci</taxon>
        <taxon>Thermales</taxon>
        <taxon>Thermaceae</taxon>
        <taxon>Calidithermus</taxon>
    </lineage>
</organism>
<dbReference type="InterPro" id="IPR027417">
    <property type="entry name" value="P-loop_NTPase"/>
</dbReference>
<accession>A0A399F240</accession>